<dbReference type="EMBL" id="JBHSPA010000003">
    <property type="protein sequence ID" value="MFC5822327.1"/>
    <property type="molecule type" value="Genomic_DNA"/>
</dbReference>
<organism evidence="2 3">
    <name type="scientific">Nonomuraea insulae</name>
    <dbReference type="NCBI Taxonomy" id="1616787"/>
    <lineage>
        <taxon>Bacteria</taxon>
        <taxon>Bacillati</taxon>
        <taxon>Actinomycetota</taxon>
        <taxon>Actinomycetes</taxon>
        <taxon>Streptosporangiales</taxon>
        <taxon>Streptosporangiaceae</taxon>
        <taxon>Nonomuraea</taxon>
    </lineage>
</organism>
<reference evidence="3" key="1">
    <citation type="journal article" date="2019" name="Int. J. Syst. Evol. Microbiol.">
        <title>The Global Catalogue of Microorganisms (GCM) 10K type strain sequencing project: providing services to taxonomists for standard genome sequencing and annotation.</title>
        <authorList>
            <consortium name="The Broad Institute Genomics Platform"/>
            <consortium name="The Broad Institute Genome Sequencing Center for Infectious Disease"/>
            <person name="Wu L."/>
            <person name="Ma J."/>
        </authorList>
    </citation>
    <scope>NUCLEOTIDE SEQUENCE [LARGE SCALE GENOMIC DNA]</scope>
    <source>
        <strain evidence="3">CCUG 53903</strain>
    </source>
</reference>
<dbReference type="InterPro" id="IPR050266">
    <property type="entry name" value="AB_hydrolase_sf"/>
</dbReference>
<dbReference type="Pfam" id="PF12697">
    <property type="entry name" value="Abhydrolase_6"/>
    <property type="match status" value="1"/>
</dbReference>
<dbReference type="SUPFAM" id="SSF53474">
    <property type="entry name" value="alpha/beta-Hydrolases"/>
    <property type="match status" value="1"/>
</dbReference>
<keyword evidence="3" id="KW-1185">Reference proteome</keyword>
<evidence type="ECO:0000313" key="2">
    <source>
        <dbReference type="EMBL" id="MFC5822327.1"/>
    </source>
</evidence>
<dbReference type="RefSeq" id="WP_379511883.1">
    <property type="nucleotide sequence ID" value="NZ_JBHSPA010000003.1"/>
</dbReference>
<dbReference type="InterPro" id="IPR029058">
    <property type="entry name" value="AB_hydrolase_fold"/>
</dbReference>
<sequence>MEGEMEASGKRVIGEVPIVAEDHGGRGQDVLLLHGGGRTRRDWDVLAGLLVSNGFRPVSMDLRGHGESGEAPWSWREALADVEAVVREYELRQPMIVGHSLGGMVAALWAGEHPDCPLAVNLDGHGNPTRPDQFFGLDEPSATQACQEMTSFLAEMGQGLPESFLQVMREIDTLDLFAAYRAARCPLLVVSGDALAFAGVFPDHLVPAWNAYCVWTRRELEAVVKESPLVRETSLPTGHDPHIEAPDTLLRLLIEHARQGERSLRP</sequence>
<comment type="caution">
    <text evidence="2">The sequence shown here is derived from an EMBL/GenBank/DDBJ whole genome shotgun (WGS) entry which is preliminary data.</text>
</comment>
<dbReference type="Gene3D" id="3.40.50.1820">
    <property type="entry name" value="alpha/beta hydrolase"/>
    <property type="match status" value="1"/>
</dbReference>
<dbReference type="PANTHER" id="PTHR43798">
    <property type="entry name" value="MONOACYLGLYCEROL LIPASE"/>
    <property type="match status" value="1"/>
</dbReference>
<dbReference type="PANTHER" id="PTHR43798:SF33">
    <property type="entry name" value="HYDROLASE, PUTATIVE (AFU_ORTHOLOGUE AFUA_2G14860)-RELATED"/>
    <property type="match status" value="1"/>
</dbReference>
<feature type="domain" description="AB hydrolase-1" evidence="1">
    <location>
        <begin position="30"/>
        <end position="250"/>
    </location>
</feature>
<proteinExistence type="predicted"/>
<keyword evidence="2" id="KW-0378">Hydrolase</keyword>
<gene>
    <name evidence="2" type="ORF">ACFPZ3_00530</name>
</gene>
<accession>A0ABW1CAG2</accession>
<evidence type="ECO:0000259" key="1">
    <source>
        <dbReference type="Pfam" id="PF12697"/>
    </source>
</evidence>
<evidence type="ECO:0000313" key="3">
    <source>
        <dbReference type="Proteomes" id="UP001596058"/>
    </source>
</evidence>
<dbReference type="GO" id="GO:0016787">
    <property type="term" value="F:hydrolase activity"/>
    <property type="evidence" value="ECO:0007669"/>
    <property type="project" value="UniProtKB-KW"/>
</dbReference>
<protein>
    <submittedName>
        <fullName evidence="2">Alpha/beta fold hydrolase</fullName>
    </submittedName>
</protein>
<dbReference type="InterPro" id="IPR000073">
    <property type="entry name" value="AB_hydrolase_1"/>
</dbReference>
<dbReference type="Proteomes" id="UP001596058">
    <property type="component" value="Unassembled WGS sequence"/>
</dbReference>
<name>A0ABW1CAG2_9ACTN</name>